<dbReference type="AlphaFoldDB" id="C0CQS1"/>
<dbReference type="GeneID" id="86822924"/>
<dbReference type="Proteomes" id="UP000003100">
    <property type="component" value="Unassembled WGS sequence"/>
</dbReference>
<name>C0CQS1_BLAHS</name>
<dbReference type="HOGENOM" id="CLU_2393937_0_0_9"/>
<accession>C0CQS1</accession>
<dbReference type="EMBL" id="ACBZ01000173">
    <property type="protein sequence ID" value="EEG47858.1"/>
    <property type="molecule type" value="Genomic_DNA"/>
</dbReference>
<organism evidence="1 2">
    <name type="scientific">Blautia hydrogenotrophica (strain DSM 10507 / JCM 14656 / S5a33)</name>
    <name type="common">Ruminococcus hydrogenotrophicus</name>
    <dbReference type="NCBI Taxonomy" id="476272"/>
    <lineage>
        <taxon>Bacteria</taxon>
        <taxon>Bacillati</taxon>
        <taxon>Bacillota</taxon>
        <taxon>Clostridia</taxon>
        <taxon>Lachnospirales</taxon>
        <taxon>Lachnospiraceae</taxon>
        <taxon>Blautia</taxon>
    </lineage>
</organism>
<protein>
    <submittedName>
        <fullName evidence="1">Uncharacterized protein</fullName>
    </submittedName>
</protein>
<proteinExistence type="predicted"/>
<dbReference type="PATRIC" id="fig|476272.21.peg.1358"/>
<reference evidence="1 2" key="1">
    <citation type="submission" date="2009-01" db="EMBL/GenBank/DDBJ databases">
        <authorList>
            <person name="Fulton L."/>
            <person name="Clifton S."/>
            <person name="Fulton B."/>
            <person name="Xu J."/>
            <person name="Minx P."/>
            <person name="Pepin K.H."/>
            <person name="Johnson M."/>
            <person name="Bhonagiri V."/>
            <person name="Nash W.E."/>
            <person name="Mardis E.R."/>
            <person name="Wilson R.K."/>
        </authorList>
    </citation>
    <scope>NUCLEOTIDE SEQUENCE [LARGE SCALE GENOMIC DNA]</scope>
    <source>
        <strain evidence="2">DSM 10507 / JCM 14656 / S5a33</strain>
    </source>
</reference>
<evidence type="ECO:0000313" key="1">
    <source>
        <dbReference type="EMBL" id="EEG47858.1"/>
    </source>
</evidence>
<dbReference type="RefSeq" id="WP_005951261.1">
    <property type="nucleotide sequence ID" value="NZ_CP136423.1"/>
</dbReference>
<keyword evidence="2" id="KW-1185">Reference proteome</keyword>
<sequence length="93" mass="9993">MLLETKDKYSRGYILKEAIPLKYGMVGDFSVNGLTAVAKQTGKDDEENGLACVIKISGTERGLGVKPCDTDTFIPITAALHCGRMPVLGFVIT</sequence>
<evidence type="ECO:0000313" key="2">
    <source>
        <dbReference type="Proteomes" id="UP000003100"/>
    </source>
</evidence>
<gene>
    <name evidence="1" type="ORF">RUMHYD_03234</name>
</gene>
<reference evidence="1 2" key="2">
    <citation type="submission" date="2009-02" db="EMBL/GenBank/DDBJ databases">
        <title>Draft genome sequence of Blautia hydrogenotrophica DSM 10507 (Ruminococcus hydrogenotrophicus DSM 10507).</title>
        <authorList>
            <person name="Sudarsanam P."/>
            <person name="Ley R."/>
            <person name="Guruge J."/>
            <person name="Turnbaugh P.J."/>
            <person name="Mahowald M."/>
            <person name="Liep D."/>
            <person name="Gordon J."/>
        </authorList>
    </citation>
    <scope>NUCLEOTIDE SEQUENCE [LARGE SCALE GENOMIC DNA]</scope>
    <source>
        <strain evidence="2">DSM 10507 / JCM 14656 / S5a33</strain>
    </source>
</reference>
<comment type="caution">
    <text evidence="1">The sequence shown here is derived from an EMBL/GenBank/DDBJ whole genome shotgun (WGS) entry which is preliminary data.</text>
</comment>